<dbReference type="HOGENOM" id="CLU_752440_0_0_1"/>
<keyword evidence="1" id="KW-1133">Transmembrane helix</keyword>
<reference evidence="2 3" key="1">
    <citation type="submission" date="2014-04" db="EMBL/GenBank/DDBJ databases">
        <title>A new species of microsporidia sheds light on the evolution of extreme parasitism.</title>
        <authorList>
            <person name="Haag K.L."/>
            <person name="James T.Y."/>
            <person name="Larsson R."/>
            <person name="Schaer T.M."/>
            <person name="Refardt D."/>
            <person name="Pombert J.-F."/>
            <person name="Ebert D."/>
        </authorList>
    </citation>
    <scope>NUCLEOTIDE SEQUENCE [LARGE SCALE GENOMIC DNA]</scope>
    <source>
        <strain evidence="2 3">UGP3</strain>
        <tissue evidence="2">Spores</tissue>
    </source>
</reference>
<evidence type="ECO:0000313" key="2">
    <source>
        <dbReference type="EMBL" id="KGG51711.1"/>
    </source>
</evidence>
<sequence length="368" mass="41950">MQLLHAYGNEEVPSATVAQEAEDGEAFEEYKNLLEIKYPLCKLCRGVVRRKLDAQAALARANYLAAQAVRGKVSVLAFNRRISARRRLLFYSLLLVVSLATKVYNYNIVSAFACFVFLCIYPASSIAYKTISFLIFALRTVLLFLIEDVGHSFHQVKYFSLPFNPIIVDCVVHICFINPDMLEKLFTALKPISCPRRIDRKEKKQLQLYHDIITKESTGHNKENLAQRFSPRPSILSIPGTGIEESLALCSLQENSASLTAKTGMPTLNTLFPFLTFAVSFLCYLLICWKLLHGNIEFLCYHAIGLLIYAETVQALFRRNLFFSLRLFVLACFSLMMYHMLLVNWHSTERVGSVFCSFYSITSVFLMM</sequence>
<keyword evidence="3" id="KW-1185">Reference proteome</keyword>
<feature type="transmembrane region" description="Helical" evidence="1">
    <location>
        <begin position="88"/>
        <end position="106"/>
    </location>
</feature>
<dbReference type="Proteomes" id="UP000029725">
    <property type="component" value="Unassembled WGS sequence"/>
</dbReference>
<feature type="transmembrane region" description="Helical" evidence="1">
    <location>
        <begin position="271"/>
        <end position="292"/>
    </location>
</feature>
<dbReference type="VEuPathDB" id="MicrosporidiaDB:DI09_299p10"/>
<protein>
    <recommendedName>
        <fullName evidence="4">Transmembrane protein</fullName>
    </recommendedName>
</protein>
<feature type="transmembrane region" description="Helical" evidence="1">
    <location>
        <begin position="126"/>
        <end position="146"/>
    </location>
</feature>
<dbReference type="RefSeq" id="XP_013238147.1">
    <property type="nucleotide sequence ID" value="XM_013382693.1"/>
</dbReference>
<name>A0A098VVE5_9MICR</name>
<evidence type="ECO:0008006" key="4">
    <source>
        <dbReference type="Google" id="ProtNLM"/>
    </source>
</evidence>
<feature type="transmembrane region" description="Helical" evidence="1">
    <location>
        <begin position="323"/>
        <end position="343"/>
    </location>
</feature>
<proteinExistence type="predicted"/>
<comment type="caution">
    <text evidence="2">The sequence shown here is derived from an EMBL/GenBank/DDBJ whole genome shotgun (WGS) entry which is preliminary data.</text>
</comment>
<evidence type="ECO:0000313" key="3">
    <source>
        <dbReference type="Proteomes" id="UP000029725"/>
    </source>
</evidence>
<dbReference type="GeneID" id="25259402"/>
<gene>
    <name evidence="2" type="ORF">DI09_299p10</name>
</gene>
<evidence type="ECO:0000256" key="1">
    <source>
        <dbReference type="SAM" id="Phobius"/>
    </source>
</evidence>
<dbReference type="EMBL" id="JMKJ01000220">
    <property type="protein sequence ID" value="KGG51711.1"/>
    <property type="molecule type" value="Genomic_DNA"/>
</dbReference>
<keyword evidence="1" id="KW-0472">Membrane</keyword>
<dbReference type="AlphaFoldDB" id="A0A098VVE5"/>
<accession>A0A098VVE5</accession>
<feature type="transmembrane region" description="Helical" evidence="1">
    <location>
        <begin position="158"/>
        <end position="179"/>
    </location>
</feature>
<organism evidence="2 3">
    <name type="scientific">Mitosporidium daphniae</name>
    <dbReference type="NCBI Taxonomy" id="1485682"/>
    <lineage>
        <taxon>Eukaryota</taxon>
        <taxon>Fungi</taxon>
        <taxon>Fungi incertae sedis</taxon>
        <taxon>Microsporidia</taxon>
        <taxon>Mitosporidium</taxon>
    </lineage>
</organism>
<keyword evidence="1" id="KW-0812">Transmembrane</keyword>